<dbReference type="OrthoDB" id="413400at2759"/>
<dbReference type="InterPro" id="IPR036869">
    <property type="entry name" value="J_dom_sf"/>
</dbReference>
<keyword evidence="1 6" id="KW-0812">Transmembrane</keyword>
<dbReference type="PANTHER" id="PTHR44653:SF2">
    <property type="entry name" value="DNAJ HOMOLOG SUBFAMILY C MEMBER 1"/>
    <property type="match status" value="1"/>
</dbReference>
<proteinExistence type="predicted"/>
<name>A0A9P8TMR0_WICPI</name>
<evidence type="ECO:0000259" key="8">
    <source>
        <dbReference type="PROSITE" id="PS50076"/>
    </source>
</evidence>
<feature type="domain" description="J" evidence="8">
    <location>
        <begin position="42"/>
        <end position="107"/>
    </location>
</feature>
<dbReference type="SMART" id="SM00271">
    <property type="entry name" value="DnaJ"/>
    <property type="match status" value="1"/>
</dbReference>
<keyword evidence="4 6" id="KW-0472">Membrane</keyword>
<dbReference type="Gene3D" id="1.10.287.110">
    <property type="entry name" value="DnaJ domain"/>
    <property type="match status" value="1"/>
</dbReference>
<evidence type="ECO:0000256" key="5">
    <source>
        <dbReference type="ARBA" id="ARBA00037847"/>
    </source>
</evidence>
<evidence type="ECO:0000313" key="9">
    <source>
        <dbReference type="EMBL" id="KAH3684410.1"/>
    </source>
</evidence>
<dbReference type="PROSITE" id="PS50076">
    <property type="entry name" value="DNAJ_2"/>
    <property type="match status" value="1"/>
</dbReference>
<protein>
    <recommendedName>
        <fullName evidence="8">J domain-containing protein</fullName>
    </recommendedName>
</protein>
<keyword evidence="10" id="KW-1185">Reference proteome</keyword>
<keyword evidence="2 7" id="KW-0732">Signal</keyword>
<comment type="subcellular location">
    <subcellularLocation>
        <location evidence="5">Endomembrane system</location>
        <topology evidence="5">Single-pass membrane protein</topology>
    </subcellularLocation>
</comment>
<dbReference type="Pfam" id="PF00226">
    <property type="entry name" value="DnaJ"/>
    <property type="match status" value="1"/>
</dbReference>
<keyword evidence="3 6" id="KW-1133">Transmembrane helix</keyword>
<evidence type="ECO:0000256" key="7">
    <source>
        <dbReference type="SAM" id="SignalP"/>
    </source>
</evidence>
<gene>
    <name evidence="9" type="ORF">WICPIJ_004596</name>
</gene>
<dbReference type="EMBL" id="JAEUBG010002512">
    <property type="protein sequence ID" value="KAH3684410.1"/>
    <property type="molecule type" value="Genomic_DNA"/>
</dbReference>
<comment type="caution">
    <text evidence="9">The sequence shown here is derived from an EMBL/GenBank/DDBJ whole genome shotgun (WGS) entry which is preliminary data.</text>
</comment>
<dbReference type="InterPro" id="IPR001623">
    <property type="entry name" value="DnaJ_domain"/>
</dbReference>
<dbReference type="SUPFAM" id="SSF46565">
    <property type="entry name" value="Chaperone J-domain"/>
    <property type="match status" value="1"/>
</dbReference>
<dbReference type="PANTHER" id="PTHR44653">
    <property type="entry name" value="DNAJ HOMOLOG SUBFAMILY C MEMBER 1"/>
    <property type="match status" value="1"/>
</dbReference>
<sequence length="285" mass="33834">MRLTSIFYTLFLVTLALCAFSPEEIELFETQNKLTKDFKEASFYTFFQISPSASTKTIIKNYKKLSRKYHPDKIKKATKKDVQRYELLNVVYDVLKSGRREKYDFYLQRGFPKYDKADMKFKSRVFKPSFVFISLFLLLVLSVLHYMILKINYSSQVDKLQRIIDEIRTAGSNSKIEEISEERRITSQELQKDFLVRIDGIFMIDHDENNNEVFIRLTTDDIPEPAITDVFTINAVLRLWNKTNIYPIDLERKIVKKENDYQPLVKEEKKQKKRTKLPNGKIVYK</sequence>
<evidence type="ECO:0000256" key="3">
    <source>
        <dbReference type="ARBA" id="ARBA00022989"/>
    </source>
</evidence>
<evidence type="ECO:0000313" key="10">
    <source>
        <dbReference type="Proteomes" id="UP000774326"/>
    </source>
</evidence>
<evidence type="ECO:0000256" key="6">
    <source>
        <dbReference type="SAM" id="Phobius"/>
    </source>
</evidence>
<evidence type="ECO:0000256" key="4">
    <source>
        <dbReference type="ARBA" id="ARBA00023136"/>
    </source>
</evidence>
<feature type="chain" id="PRO_5040461228" description="J domain-containing protein" evidence="7">
    <location>
        <begin position="19"/>
        <end position="285"/>
    </location>
</feature>
<evidence type="ECO:0000256" key="2">
    <source>
        <dbReference type="ARBA" id="ARBA00022729"/>
    </source>
</evidence>
<dbReference type="GO" id="GO:0012505">
    <property type="term" value="C:endomembrane system"/>
    <property type="evidence" value="ECO:0007669"/>
    <property type="project" value="UniProtKB-SubCell"/>
</dbReference>
<feature type="transmembrane region" description="Helical" evidence="6">
    <location>
        <begin position="129"/>
        <end position="149"/>
    </location>
</feature>
<dbReference type="Proteomes" id="UP000774326">
    <property type="component" value="Unassembled WGS sequence"/>
</dbReference>
<dbReference type="PRINTS" id="PR00625">
    <property type="entry name" value="JDOMAIN"/>
</dbReference>
<reference evidence="9" key="2">
    <citation type="submission" date="2021-01" db="EMBL/GenBank/DDBJ databases">
        <authorList>
            <person name="Schikora-Tamarit M.A."/>
        </authorList>
    </citation>
    <scope>NUCLEOTIDE SEQUENCE</scope>
    <source>
        <strain evidence="9">CBS2887</strain>
    </source>
</reference>
<accession>A0A9P8TMR0</accession>
<organism evidence="9 10">
    <name type="scientific">Wickerhamomyces pijperi</name>
    <name type="common">Yeast</name>
    <name type="synonym">Pichia pijperi</name>
    <dbReference type="NCBI Taxonomy" id="599730"/>
    <lineage>
        <taxon>Eukaryota</taxon>
        <taxon>Fungi</taxon>
        <taxon>Dikarya</taxon>
        <taxon>Ascomycota</taxon>
        <taxon>Saccharomycotina</taxon>
        <taxon>Saccharomycetes</taxon>
        <taxon>Phaffomycetales</taxon>
        <taxon>Wickerhamomycetaceae</taxon>
        <taxon>Wickerhamomyces</taxon>
    </lineage>
</organism>
<dbReference type="InterPro" id="IPR052606">
    <property type="entry name" value="DnaJ_domain_protein"/>
</dbReference>
<feature type="signal peptide" evidence="7">
    <location>
        <begin position="1"/>
        <end position="18"/>
    </location>
</feature>
<reference evidence="9" key="1">
    <citation type="journal article" date="2021" name="Open Biol.">
        <title>Shared evolutionary footprints suggest mitochondrial oxidative damage underlies multiple complex I losses in fungi.</title>
        <authorList>
            <person name="Schikora-Tamarit M.A."/>
            <person name="Marcet-Houben M."/>
            <person name="Nosek J."/>
            <person name="Gabaldon T."/>
        </authorList>
    </citation>
    <scope>NUCLEOTIDE SEQUENCE</scope>
    <source>
        <strain evidence="9">CBS2887</strain>
    </source>
</reference>
<evidence type="ECO:0000256" key="1">
    <source>
        <dbReference type="ARBA" id="ARBA00022692"/>
    </source>
</evidence>
<dbReference type="CDD" id="cd06257">
    <property type="entry name" value="DnaJ"/>
    <property type="match status" value="1"/>
</dbReference>
<dbReference type="AlphaFoldDB" id="A0A9P8TMR0"/>